<evidence type="ECO:0000313" key="3">
    <source>
        <dbReference type="EMBL" id="CAE6686618.1"/>
    </source>
</evidence>
<reference evidence="3 4" key="1">
    <citation type="submission" date="2021-02" db="EMBL/GenBank/DDBJ databases">
        <authorList>
            <person name="Pothier F. J."/>
        </authorList>
    </citation>
    <scope>NUCLEOTIDE SEQUENCE [LARGE SCALE GENOMIC DNA]</scope>
    <source>
        <strain evidence="3 4">CFBP 1159</strain>
    </source>
</reference>
<dbReference type="EMBL" id="HG992341">
    <property type="protein sequence ID" value="CAE6686618.1"/>
    <property type="molecule type" value="Genomic_DNA"/>
</dbReference>
<dbReference type="InterPro" id="IPR032710">
    <property type="entry name" value="NTF2-like_dom_sf"/>
</dbReference>
<organism evidence="3 4">
    <name type="scientific">Xanthomonas arboricola pv. corylina</name>
    <dbReference type="NCBI Taxonomy" id="487821"/>
    <lineage>
        <taxon>Bacteria</taxon>
        <taxon>Pseudomonadati</taxon>
        <taxon>Pseudomonadota</taxon>
        <taxon>Gammaproteobacteria</taxon>
        <taxon>Lysobacterales</taxon>
        <taxon>Lysobacteraceae</taxon>
        <taxon>Xanthomonas</taxon>
    </lineage>
</organism>
<evidence type="ECO:0000259" key="2">
    <source>
        <dbReference type="Pfam" id="PF12680"/>
    </source>
</evidence>
<name>A0A2S7CLE6_9XANT</name>
<feature type="domain" description="SnoaL-like" evidence="2">
    <location>
        <begin position="12"/>
        <end position="103"/>
    </location>
</feature>
<dbReference type="Pfam" id="PF12680">
    <property type="entry name" value="SnoaL_2"/>
    <property type="match status" value="1"/>
</dbReference>
<evidence type="ECO:0000256" key="1">
    <source>
        <dbReference type="SAM" id="SignalP"/>
    </source>
</evidence>
<keyword evidence="1" id="KW-0732">Signal</keyword>
<protein>
    <recommendedName>
        <fullName evidence="2">SnoaL-like domain-containing protein</fullName>
    </recommendedName>
</protein>
<dbReference type="Proteomes" id="UP000835243">
    <property type="component" value="Chromosome"/>
</dbReference>
<dbReference type="SUPFAM" id="SSF54427">
    <property type="entry name" value="NTF2-like"/>
    <property type="match status" value="1"/>
</dbReference>
<feature type="signal peptide" evidence="1">
    <location>
        <begin position="1"/>
        <end position="18"/>
    </location>
</feature>
<feature type="chain" id="PRO_5044070627" description="SnoaL-like domain-containing protein" evidence="1">
    <location>
        <begin position="19"/>
        <end position="108"/>
    </location>
</feature>
<dbReference type="EMBL" id="HG992341">
    <property type="protein sequence ID" value="CAE6686631.1"/>
    <property type="molecule type" value="Genomic_DNA"/>
</dbReference>
<sequence length="108" mass="11441">MSLALPAAIACFFTASNAGDATELLPHLADDAVVHDEHRQHRGAAAIAAWLAQTQATTPYRVVPVGVHTQGEQVSITAQVSGDFPQSPLQLEHLFQLVGGKIAALRIH</sequence>
<dbReference type="RefSeq" id="WP_104613306.1">
    <property type="nucleotide sequence ID" value="NZ_CP166095.2"/>
</dbReference>
<dbReference type="InterPro" id="IPR037401">
    <property type="entry name" value="SnoaL-like"/>
</dbReference>
<gene>
    <name evidence="3" type="ORF">CFBP1159_00610</name>
</gene>
<dbReference type="AlphaFoldDB" id="A0A2S7CLE6"/>
<accession>A0A2S7CLE6</accession>
<proteinExistence type="predicted"/>
<evidence type="ECO:0000313" key="4">
    <source>
        <dbReference type="Proteomes" id="UP000835243"/>
    </source>
</evidence>
<dbReference type="Gene3D" id="3.10.450.50">
    <property type="match status" value="1"/>
</dbReference>